<dbReference type="PANTHER" id="PTHR30005">
    <property type="entry name" value="EXOPOLYPHOSPHATASE"/>
    <property type="match status" value="1"/>
</dbReference>
<dbReference type="Proteomes" id="UP000682739">
    <property type="component" value="Chromosome"/>
</dbReference>
<gene>
    <name evidence="4" type="ORF">J1N51_07355</name>
</gene>
<evidence type="ECO:0000259" key="3">
    <source>
        <dbReference type="Pfam" id="PF21447"/>
    </source>
</evidence>
<dbReference type="Pfam" id="PF02541">
    <property type="entry name" value="Ppx-GppA"/>
    <property type="match status" value="1"/>
</dbReference>
<dbReference type="GO" id="GO:0006798">
    <property type="term" value="P:polyphosphate catabolic process"/>
    <property type="evidence" value="ECO:0007669"/>
    <property type="project" value="TreeGrafter"/>
</dbReference>
<reference evidence="4" key="1">
    <citation type="submission" date="2021-03" db="EMBL/GenBank/DDBJ databases">
        <title>Description of Psychrosphaera ytuae sp. nov. isolated from deep sea sediment of South China Sea.</title>
        <authorList>
            <person name="Zhang J."/>
            <person name="Xu X.-D."/>
        </authorList>
    </citation>
    <scope>NUCLEOTIDE SEQUENCE</scope>
    <source>
        <strain evidence="4">MTZ26</strain>
    </source>
</reference>
<dbReference type="PANTHER" id="PTHR30005:SF14">
    <property type="entry name" value="EXOPOLYPHOSPHATASE"/>
    <property type="match status" value="1"/>
</dbReference>
<dbReference type="Gene3D" id="3.30.420.40">
    <property type="match status" value="1"/>
</dbReference>
<feature type="domain" description="Ppx/GppA phosphatase C-terminal" evidence="3">
    <location>
        <begin position="323"/>
        <end position="496"/>
    </location>
</feature>
<evidence type="ECO:0000259" key="2">
    <source>
        <dbReference type="Pfam" id="PF02541"/>
    </source>
</evidence>
<dbReference type="FunFam" id="3.30.420.40:FF:000023">
    <property type="entry name" value="Guanosine-5'-triphosphate,3'-diphosphate pyrophosphatase"/>
    <property type="match status" value="1"/>
</dbReference>
<dbReference type="Gene3D" id="3.30.420.150">
    <property type="entry name" value="Exopolyphosphatase. Domain 2"/>
    <property type="match status" value="1"/>
</dbReference>
<evidence type="ECO:0000313" key="4">
    <source>
        <dbReference type="EMBL" id="QTH62600.1"/>
    </source>
</evidence>
<dbReference type="InterPro" id="IPR048950">
    <property type="entry name" value="Ppx_GppA_C"/>
</dbReference>
<dbReference type="EMBL" id="CP072110">
    <property type="protein sequence ID" value="QTH62600.1"/>
    <property type="molecule type" value="Genomic_DNA"/>
</dbReference>
<organism evidence="4 5">
    <name type="scientific">Psychrosphaera ytuae</name>
    <dbReference type="NCBI Taxonomy" id="2820710"/>
    <lineage>
        <taxon>Bacteria</taxon>
        <taxon>Pseudomonadati</taxon>
        <taxon>Pseudomonadota</taxon>
        <taxon>Gammaproteobacteria</taxon>
        <taxon>Alteromonadales</taxon>
        <taxon>Pseudoalteromonadaceae</taxon>
        <taxon>Psychrosphaera</taxon>
    </lineage>
</organism>
<dbReference type="InterPro" id="IPR043129">
    <property type="entry name" value="ATPase_NBD"/>
</dbReference>
<dbReference type="SUPFAM" id="SSF109604">
    <property type="entry name" value="HD-domain/PDEase-like"/>
    <property type="match status" value="1"/>
</dbReference>
<dbReference type="InterPro" id="IPR050273">
    <property type="entry name" value="GppA/Ppx_hydrolase"/>
</dbReference>
<dbReference type="GO" id="GO:0004309">
    <property type="term" value="F:exopolyphosphatase activity"/>
    <property type="evidence" value="ECO:0007669"/>
    <property type="project" value="TreeGrafter"/>
</dbReference>
<dbReference type="FunFam" id="3.30.420.150:FF:000001">
    <property type="entry name" value="Guanosine-5'-triphosphate,3'-diphosphate pyrophosphatase"/>
    <property type="match status" value="1"/>
</dbReference>
<dbReference type="RefSeq" id="WP_208829907.1">
    <property type="nucleotide sequence ID" value="NZ_CP072110.1"/>
</dbReference>
<dbReference type="AlphaFoldDB" id="A0A975D8P2"/>
<feature type="domain" description="Ppx/GppA phosphatase N-terminal" evidence="2">
    <location>
        <begin position="32"/>
        <end position="317"/>
    </location>
</feature>
<keyword evidence="1" id="KW-0378">Hydrolase</keyword>
<evidence type="ECO:0000256" key="1">
    <source>
        <dbReference type="ARBA" id="ARBA00022801"/>
    </source>
</evidence>
<dbReference type="Gene3D" id="1.10.3210.10">
    <property type="entry name" value="Hypothetical protein af1432"/>
    <property type="match status" value="1"/>
</dbReference>
<name>A0A975D8P2_9GAMM</name>
<sequence length="510" mass="57665">MTKTKAAFDDLALRDSTKIAVLDIGSNSFHLVVARVISGTVQILHKMKQKVRLADGLSDQMILSESAMQRGLDALRIIEESLKGFEPNSVRIVATYTLRKAKNAQQFIKLASDIFSYPVEVVSGEEEARLIYNGVAHTNTLTDKTLVIDIGGGSTEFIIGEGFDPQLTRSLDMGCVSFTNKFFGTGEMTEKRFEKAITAAQQHLEQIEKTYLNKGWKTCLGTSGSVESMVSVVAHSTGLDVLSQEVGLQHLESLKQMCIETKYINDLQLGEVNEDRKQVFAAGLSILIAAFRSLHINSLQFVGAALREGVIYEMEDSLHHENVRERSAQSLATRYDVDIEHANLVLSTTTYLYQQLKKTWKINNRGLKMLLEWAALLHEIGLHVHSRGVQKHSAYILQHSDLHGFNHEQQQFLAYLTRYYRKKLKPAEFPEFSQFRQTEWLRCLVILRLSVALNIKRQKDFLPEFSVEADLESLVLTFPDGWLAQYPVLSADLEFERLQLKKVGIKLIVK</sequence>
<dbReference type="SUPFAM" id="SSF53067">
    <property type="entry name" value="Actin-like ATPase domain"/>
    <property type="match status" value="2"/>
</dbReference>
<dbReference type="KEGG" id="psym:J1N51_07355"/>
<dbReference type="PIRSF" id="PIRSF001267">
    <property type="entry name" value="Pyrophosphatase_GppA_Ppx"/>
    <property type="match status" value="1"/>
</dbReference>
<evidence type="ECO:0000313" key="5">
    <source>
        <dbReference type="Proteomes" id="UP000682739"/>
    </source>
</evidence>
<dbReference type="Pfam" id="PF21447">
    <property type="entry name" value="Ppx-GppA_III"/>
    <property type="match status" value="1"/>
</dbReference>
<proteinExistence type="predicted"/>
<dbReference type="InterPro" id="IPR003695">
    <property type="entry name" value="Ppx_GppA_N"/>
</dbReference>
<accession>A0A975D8P2</accession>
<protein>
    <submittedName>
        <fullName evidence="4">Exopolyphosphatase</fullName>
    </submittedName>
</protein>
<dbReference type="InterPro" id="IPR030673">
    <property type="entry name" value="PyroPPase_GppA_Ppx"/>
</dbReference>
<keyword evidence="5" id="KW-1185">Reference proteome</keyword>